<reference evidence="2 3" key="1">
    <citation type="submission" date="2019-02" db="EMBL/GenBank/DDBJ databases">
        <authorList>
            <person name="Li Y."/>
        </authorList>
    </citation>
    <scope>NUCLEOTIDE SEQUENCE [LARGE SCALE GENOMIC DNA]</scope>
    <source>
        <strain evidence="2 3">30C10-4-7</strain>
    </source>
</reference>
<feature type="transmembrane region" description="Helical" evidence="1">
    <location>
        <begin position="158"/>
        <end position="178"/>
    </location>
</feature>
<dbReference type="Pfam" id="PF03929">
    <property type="entry name" value="PepSY_TM"/>
    <property type="match status" value="1"/>
</dbReference>
<feature type="transmembrane region" description="Helical" evidence="1">
    <location>
        <begin position="210"/>
        <end position="230"/>
    </location>
</feature>
<dbReference type="Proteomes" id="UP000292855">
    <property type="component" value="Unassembled WGS sequence"/>
</dbReference>
<dbReference type="PANTHER" id="PTHR34219">
    <property type="entry name" value="IRON-REGULATED INNER MEMBRANE PROTEIN-RELATED"/>
    <property type="match status" value="1"/>
</dbReference>
<dbReference type="AlphaFoldDB" id="A0A4Q6XP09"/>
<keyword evidence="1" id="KW-0472">Membrane</keyword>
<dbReference type="InterPro" id="IPR005625">
    <property type="entry name" value="PepSY-ass_TM"/>
</dbReference>
<feature type="transmembrane region" description="Helical" evidence="1">
    <location>
        <begin position="20"/>
        <end position="44"/>
    </location>
</feature>
<gene>
    <name evidence="2" type="ORF">EWE74_20865</name>
</gene>
<feature type="transmembrane region" description="Helical" evidence="1">
    <location>
        <begin position="369"/>
        <end position="390"/>
    </location>
</feature>
<sequence length="405" mass="46643">MAKQKKKRKKSIFRKIVEWLHLWLGLASGIVVFVVCLTAAVWVFRPEIERFTLTHFRTQESEQHYLQPSLLRKLADAHLSAAEVTMKSTSRIFLGKKGWSASVNYQDADGGYATVYLNPYSGEVLYLETELPAITRFMLFLRAGHRFFWLPPEVGSPLVGVSCILFLITLITGLIWWYPNKWTNSTRQKSFKVKWNANWKRLNIDLHNVLGFYSVIVAIILTITGIYYSFSWFKEGYHRLLTGKTEIGSTYPYEITPPISKSTSFDPALNHPEDIIWQEIAESAGIYEIDLILPADTTSPYTVYINPDVTKEGYYYRMYARYFDQYTLTEILPAGKRHTPFEQLSSPEKIFRANYEIHVGSIGGLPTRILASIVSLIGASLPITGFIIWYNRKWGKMKKKNTTKQ</sequence>
<dbReference type="PANTHER" id="PTHR34219:SF3">
    <property type="entry name" value="BLL7967 PROTEIN"/>
    <property type="match status" value="1"/>
</dbReference>
<organism evidence="2 3">
    <name type="scientific">Sphingobacterium corticibacterium</name>
    <dbReference type="NCBI Taxonomy" id="2484746"/>
    <lineage>
        <taxon>Bacteria</taxon>
        <taxon>Pseudomonadati</taxon>
        <taxon>Bacteroidota</taxon>
        <taxon>Sphingobacteriia</taxon>
        <taxon>Sphingobacteriales</taxon>
        <taxon>Sphingobacteriaceae</taxon>
        <taxon>Sphingobacterium</taxon>
    </lineage>
</organism>
<evidence type="ECO:0000313" key="2">
    <source>
        <dbReference type="EMBL" id="RZF57474.1"/>
    </source>
</evidence>
<dbReference type="EMBL" id="SGIT01000007">
    <property type="protein sequence ID" value="RZF57474.1"/>
    <property type="molecule type" value="Genomic_DNA"/>
</dbReference>
<comment type="caution">
    <text evidence="2">The sequence shown here is derived from an EMBL/GenBank/DDBJ whole genome shotgun (WGS) entry which is preliminary data.</text>
</comment>
<evidence type="ECO:0000313" key="3">
    <source>
        <dbReference type="Proteomes" id="UP000292855"/>
    </source>
</evidence>
<protein>
    <submittedName>
        <fullName evidence="2">PepSY domain-containing protein</fullName>
    </submittedName>
</protein>
<dbReference type="RefSeq" id="WP_130143598.1">
    <property type="nucleotide sequence ID" value="NZ_SGIT01000007.1"/>
</dbReference>
<accession>A0A4Q6XP09</accession>
<proteinExistence type="predicted"/>
<evidence type="ECO:0000256" key="1">
    <source>
        <dbReference type="SAM" id="Phobius"/>
    </source>
</evidence>
<dbReference type="OrthoDB" id="111691at2"/>
<name>A0A4Q6XP09_9SPHI</name>
<keyword evidence="3" id="KW-1185">Reference proteome</keyword>
<keyword evidence="1" id="KW-0812">Transmembrane</keyword>
<keyword evidence="1" id="KW-1133">Transmembrane helix</keyword>